<organism evidence="1 2">
    <name type="scientific">Arctium lappa</name>
    <name type="common">Greater burdock</name>
    <name type="synonym">Lappa major</name>
    <dbReference type="NCBI Taxonomy" id="4217"/>
    <lineage>
        <taxon>Eukaryota</taxon>
        <taxon>Viridiplantae</taxon>
        <taxon>Streptophyta</taxon>
        <taxon>Embryophyta</taxon>
        <taxon>Tracheophyta</taxon>
        <taxon>Spermatophyta</taxon>
        <taxon>Magnoliopsida</taxon>
        <taxon>eudicotyledons</taxon>
        <taxon>Gunneridae</taxon>
        <taxon>Pentapetalae</taxon>
        <taxon>asterids</taxon>
        <taxon>campanulids</taxon>
        <taxon>Asterales</taxon>
        <taxon>Asteraceae</taxon>
        <taxon>Carduoideae</taxon>
        <taxon>Cardueae</taxon>
        <taxon>Arctiinae</taxon>
        <taxon>Arctium</taxon>
    </lineage>
</organism>
<keyword evidence="2" id="KW-1185">Reference proteome</keyword>
<evidence type="ECO:0000313" key="2">
    <source>
        <dbReference type="Proteomes" id="UP001055879"/>
    </source>
</evidence>
<gene>
    <name evidence="1" type="ORF">L6452_42026</name>
</gene>
<comment type="caution">
    <text evidence="1">The sequence shown here is derived from an EMBL/GenBank/DDBJ whole genome shotgun (WGS) entry which is preliminary data.</text>
</comment>
<protein>
    <submittedName>
        <fullName evidence="1">Uncharacterized protein</fullName>
    </submittedName>
</protein>
<sequence length="1916" mass="217779">MANTVNYFNVGSQSKLPTLLRDEYPQWKIRMVHFLEGVDPGLVEFLHNPPFIPMTTVPRVPATANTPEIPEYQHPKPVLEWSEEEKAQHELAKKAKRLIIMAIPNDIFQFLDSCETSKDLWLELEKQLEGGAKTLKNNRALCINEYFAYKALPGESIQSTYNRYNSLINKCKRYGIHRTSEENNSISDLFGTLIIQENRTSKLSTSVGGPLALVGSASEGRDKGKKDKAAEEAQKKKKKVLVEESESEEDSEEEIDMAALAKTLALMTRQFNRSLKKMPEYRGREESDDRSRGYGEAKRKEWSEEPRQEERSGQKSDGRAGDKFPKQTEGCFKCGKPGHYAEECRSSANTGKPTRDAAFYKKNAEYYTQKSLMAEQENLVTDESSDEENNALVYGMAEVHSSDNESEVSTSNSCNSDFENKLLEIQNDLLAYKHTCSDLEKKLAFFERETRLLTEEKDKLYLQNKTLTSEHISTKRDFKDKITNLDRALKEKVKELKKCESDRLNAISLKIFFQKEREVLHQDLFDRDLHIKRYQDAQKVHEKVNTQIGRRGLGFEDIDPYTGNKRNKSLSNIFCPEQFLKPSFPNLLSIFKRRKTSEGPHLRKPLQMANVWYENNDLPSAPSSKRKSIPKKYLSQKQIGVFRFGHPETQTQMAFVCMMIPEKELSSEAPEFVPAAVEDKIFKRFLENDLKRTYENHFLNHPDLTSEIREIFEQDLQNCLNVPMIIPCISKTLNTSEDTNGQSKELAEGQDLIHRDFLDSDSESESESSVENETSSVELEILPCGPEKSKLTSGILNRIVLPKRKTTGVPICPDFLDMCLQAKTSVELERSKKNKISHDSKAPRPLQPFQEKLTWQQKNKWPKIDKLDASVAVKARKEDQGRVQPKSHSRRVFEKTQPRLDKAFCKRKPKSKMGCSKIFSVPSFDKFNEIFKKFASNVPYCKCFVLMHSLNQHFLRPSCLISHPKPKNAKFKGEKRRTGTSANEDKTKTKDVKASSQSPNKNGPIWKWRLLSSYKEKHGGGSVTFGDNKKGQIKGYGVIAKGDINVNRVAYVDGLKHNLLSVSQLCDNGLDVMFKRQYCSLLKEDTTTELLRAKRRACEMGKLKRAGHKTKSDISCTRPLQMLHVDLCGPISVQSLGGKKNILVLIDEFSRYTWVEFVRKKSDVPENSTIEAYLSTEGMSQNFSAARTRQQNGVVKRKNRTLVEAARTMLTASGLSISFWAEAISTACFTQNRSLIVKRHAKTPYHLLHQRKPNIKYFHVFGCRCFVLNDRDQIGKFSPKADEAKFVGYSSNSKAYRIYVLKSKHILESINVSFDDSFQMTSEQISSGLKLQDEDSGGSSRTNDLHHLFEEMFNDDEPSEGDRRASEVEPPEDQTGTSLTGPSDASPSSSNVAGATIEGEHSEDNTNQGPKLNQDHGHLQNLSEGSTPDRGSANLPTSSHDEQPSHVESTNDQFLSTGTDLHQDERAPDLTIEVSNDHLPRMIKWTKSHPQSQIIGDASDKVQTRSSTANFCYYTNFVSIIEPKKISEALEEPNWVEAMQDELLQFETNEVWILVPLPKGKTAIGTKWVFRNKKDEDGVVIRNKARLVAKGYCQEEGIDYEETFAPVARLEAIRIFLAFASHRGFKVYQMDVKSAFLNGQIQEEVYVQQPPGFENSKYPSHVYLLDKALYGLKQAPRAWYDRLSNFLLANGFERGTTDTTLFYKKRKGEILLVQIYVDDIIFGSINDLYCKKFESLMKSEFEMSMMGELTFFLGLQVKQTTEGIFINQSKYVSDILEKYKLSDSSPMKTPMATGSKLHTDPEGKSVECKLYRGMIGSLLYLTASRPDIMFATCLCARFQANPKESHLHAVKRIFRYPKGTKNLGLWYPENSGFDLMAYTDSDYGGCKLDRKSTSGSCQFLGGKLLLFPSPVDEDPT</sequence>
<evidence type="ECO:0000313" key="1">
    <source>
        <dbReference type="EMBL" id="KAI3666985.1"/>
    </source>
</evidence>
<name>A0ACB8XHI1_ARCLA</name>
<dbReference type="Proteomes" id="UP001055879">
    <property type="component" value="Linkage Group LG17"/>
</dbReference>
<reference evidence="1 2" key="2">
    <citation type="journal article" date="2022" name="Mol. Ecol. Resour.">
        <title>The genomes of chicory, endive, great burdock and yacon provide insights into Asteraceae paleo-polyploidization history and plant inulin production.</title>
        <authorList>
            <person name="Fan W."/>
            <person name="Wang S."/>
            <person name="Wang H."/>
            <person name="Wang A."/>
            <person name="Jiang F."/>
            <person name="Liu H."/>
            <person name="Zhao H."/>
            <person name="Xu D."/>
            <person name="Zhang Y."/>
        </authorList>
    </citation>
    <scope>NUCLEOTIDE SEQUENCE [LARGE SCALE GENOMIC DNA]</scope>
    <source>
        <strain evidence="2">cv. Niubang</strain>
    </source>
</reference>
<dbReference type="EMBL" id="CM042063">
    <property type="protein sequence ID" value="KAI3666985.1"/>
    <property type="molecule type" value="Genomic_DNA"/>
</dbReference>
<proteinExistence type="predicted"/>
<accession>A0ACB8XHI1</accession>
<reference evidence="2" key="1">
    <citation type="journal article" date="2022" name="Mol. Ecol. Resour.">
        <title>The genomes of chicory, endive, great burdock and yacon provide insights into Asteraceae palaeo-polyploidization history and plant inulin production.</title>
        <authorList>
            <person name="Fan W."/>
            <person name="Wang S."/>
            <person name="Wang H."/>
            <person name="Wang A."/>
            <person name="Jiang F."/>
            <person name="Liu H."/>
            <person name="Zhao H."/>
            <person name="Xu D."/>
            <person name="Zhang Y."/>
        </authorList>
    </citation>
    <scope>NUCLEOTIDE SEQUENCE [LARGE SCALE GENOMIC DNA]</scope>
    <source>
        <strain evidence="2">cv. Niubang</strain>
    </source>
</reference>